<reference evidence="1 2" key="1">
    <citation type="submission" date="2019-03" db="EMBL/GenBank/DDBJ databases">
        <title>Genomics of glacier-inhabiting Cryobacterium strains.</title>
        <authorList>
            <person name="Liu Q."/>
            <person name="Xin Y.-H."/>
        </authorList>
    </citation>
    <scope>NUCLEOTIDE SEQUENCE [LARGE SCALE GENOMIC DNA]</scope>
    <source>
        <strain evidence="1 2">Sr36</strain>
    </source>
</reference>
<gene>
    <name evidence="1" type="ORF">E3T47_09155</name>
</gene>
<evidence type="ECO:0000313" key="2">
    <source>
        <dbReference type="Proteomes" id="UP000298154"/>
    </source>
</evidence>
<organism evidence="1 2">
    <name type="scientific">Cryobacterium ruanii</name>
    <dbReference type="NCBI Taxonomy" id="1259197"/>
    <lineage>
        <taxon>Bacteria</taxon>
        <taxon>Bacillati</taxon>
        <taxon>Actinomycetota</taxon>
        <taxon>Actinomycetes</taxon>
        <taxon>Micrococcales</taxon>
        <taxon>Microbacteriaceae</taxon>
        <taxon>Cryobacterium</taxon>
    </lineage>
</organism>
<sequence>MPCSTAACSTGNFDGILTTDERAELVDVANLLDIAADSLDSALDQPEQAIVVASTRHYISRLCPQLVLVPLRIVKCDSRSRARPGVDTSMGGQAGQAFYFSPVTAAETTRA</sequence>
<protein>
    <submittedName>
        <fullName evidence="1">Uncharacterized protein</fullName>
    </submittedName>
</protein>
<dbReference type="RefSeq" id="WP_134555777.1">
    <property type="nucleotide sequence ID" value="NZ_SOHK01000014.1"/>
</dbReference>
<dbReference type="AlphaFoldDB" id="A0A4R9AP93"/>
<comment type="caution">
    <text evidence="1">The sequence shown here is derived from an EMBL/GenBank/DDBJ whole genome shotgun (WGS) entry which is preliminary data.</text>
</comment>
<dbReference type="EMBL" id="SOHK01000014">
    <property type="protein sequence ID" value="TFD65701.1"/>
    <property type="molecule type" value="Genomic_DNA"/>
</dbReference>
<proteinExistence type="predicted"/>
<dbReference type="Proteomes" id="UP000298154">
    <property type="component" value="Unassembled WGS sequence"/>
</dbReference>
<evidence type="ECO:0000313" key="1">
    <source>
        <dbReference type="EMBL" id="TFD65701.1"/>
    </source>
</evidence>
<accession>A0A4R9AP93</accession>
<keyword evidence="2" id="KW-1185">Reference proteome</keyword>
<name>A0A4R9AP93_9MICO</name>